<sequence>MITKEQCRAGRGLLGWTQQDLADAAGMSKTAINNFERGTNDVRAESLESIRLAFERSDIEFVGDYGVQRRRDTVKVLKGADALPLLWDDIFETMKAAGGEVLITNLDERRSHESHPDKLLAHLSRMKAHNITERLLACEGDAYFVQPAEYYRWLPRDVFRAGMSSFIYGDKVALQLWQEAMIIVVNSRSAHDAEKQRFEYLWTNAIIPPYESSQKDAG</sequence>
<protein>
    <recommendedName>
        <fullName evidence="1">HTH cro/C1-type domain-containing protein</fullName>
    </recommendedName>
</protein>
<accession>M4VH06</accession>
<evidence type="ECO:0000313" key="3">
    <source>
        <dbReference type="Proteomes" id="UP000011932"/>
    </source>
</evidence>
<dbReference type="GO" id="GO:0003677">
    <property type="term" value="F:DNA binding"/>
    <property type="evidence" value="ECO:0007669"/>
    <property type="project" value="InterPro"/>
</dbReference>
<dbReference type="Gene3D" id="1.10.260.40">
    <property type="entry name" value="lambda repressor-like DNA-binding domains"/>
    <property type="match status" value="1"/>
</dbReference>
<dbReference type="PROSITE" id="PS50943">
    <property type="entry name" value="HTH_CROC1"/>
    <property type="match status" value="1"/>
</dbReference>
<gene>
    <name evidence="2" type="ORF">A11S_1860</name>
</gene>
<dbReference type="RefSeq" id="WP_015468189.1">
    <property type="nucleotide sequence ID" value="NC_020812.1"/>
</dbReference>
<dbReference type="EMBL" id="CP003538">
    <property type="protein sequence ID" value="AGH98662.1"/>
    <property type="molecule type" value="Genomic_DNA"/>
</dbReference>
<dbReference type="InterPro" id="IPR001387">
    <property type="entry name" value="Cro/C1-type_HTH"/>
</dbReference>
<dbReference type="SMART" id="SM00530">
    <property type="entry name" value="HTH_XRE"/>
    <property type="match status" value="1"/>
</dbReference>
<evidence type="ECO:0000259" key="1">
    <source>
        <dbReference type="PROSITE" id="PS50943"/>
    </source>
</evidence>
<organism evidence="2 3">
    <name type="scientific">Micavibrio aeruginosavorus EPB</name>
    <dbReference type="NCBI Taxonomy" id="349215"/>
    <lineage>
        <taxon>Bacteria</taxon>
        <taxon>Pseudomonadati</taxon>
        <taxon>Bdellovibrionota</taxon>
        <taxon>Bdellovibrionia</taxon>
        <taxon>Bdellovibrionales</taxon>
        <taxon>Pseudobdellovibrionaceae</taxon>
        <taxon>Micavibrio</taxon>
    </lineage>
</organism>
<feature type="domain" description="HTH cro/C1-type" evidence="1">
    <location>
        <begin position="11"/>
        <end position="62"/>
    </location>
</feature>
<dbReference type="Pfam" id="PF01381">
    <property type="entry name" value="HTH_3"/>
    <property type="match status" value="1"/>
</dbReference>
<dbReference type="InterPro" id="IPR010982">
    <property type="entry name" value="Lambda_DNA-bd_dom_sf"/>
</dbReference>
<evidence type="ECO:0000313" key="2">
    <source>
        <dbReference type="EMBL" id="AGH98662.1"/>
    </source>
</evidence>
<dbReference type="Proteomes" id="UP000011932">
    <property type="component" value="Chromosome"/>
</dbReference>
<dbReference type="CDD" id="cd00093">
    <property type="entry name" value="HTH_XRE"/>
    <property type="match status" value="1"/>
</dbReference>
<dbReference type="AlphaFoldDB" id="M4VH06"/>
<dbReference type="SUPFAM" id="SSF47413">
    <property type="entry name" value="lambda repressor-like DNA-binding domains"/>
    <property type="match status" value="1"/>
</dbReference>
<reference evidence="2 3" key="1">
    <citation type="journal article" date="2013" name="ISME J.">
        <title>By their genes ye shall know them: genomic signatures of predatory bacteria.</title>
        <authorList>
            <person name="Pasternak Z."/>
            <person name="Pietrokovski S."/>
            <person name="Rotem O."/>
            <person name="Gophna U."/>
            <person name="Lurie-Weinberger M.N."/>
            <person name="Jurkevitch E."/>
        </authorList>
    </citation>
    <scope>NUCLEOTIDE SEQUENCE [LARGE SCALE GENOMIC DNA]</scope>
    <source>
        <strain evidence="2">EPB</strain>
    </source>
</reference>
<proteinExistence type="predicted"/>
<dbReference type="HOGENOM" id="CLU_1303710_0_0_5"/>
<dbReference type="KEGG" id="man:A11S_1860"/>
<dbReference type="OrthoDB" id="4419620at2"/>
<dbReference type="STRING" id="349215.A11S_1860"/>
<name>M4VH06_9BACT</name>